<dbReference type="PANTHER" id="PTHR47481:SF22">
    <property type="entry name" value="RETROTRANSPOSON GAG DOMAIN-CONTAINING PROTEIN"/>
    <property type="match status" value="1"/>
</dbReference>
<sequence length="269" mass="29540">MEVMEIEVRKRPRRSDNVNAVDEGNDVDLGSVFLAIKAFLGRAFGLLAEQSSTSISASTKKGSMTIDEYFLKMKQFRDELAIAGQPISDEDLILYILGGLGSEYEAIIVNLTSRSDSLSLREVGASYHITPDLDTINRPADYKGKAKVVVGNDNSPPILHIGSNVFHSKSNSKPLILQNILHVPNVNKNLLSISQFTKDKNVTLECDDVSCLIKDKSTKQALLWGEVCDGLYKLQLPQAKSQATVKSASKNQSPTAFNFTTISNPVYDK</sequence>
<evidence type="ECO:0000313" key="3">
    <source>
        <dbReference type="Proteomes" id="UP000596661"/>
    </source>
</evidence>
<dbReference type="Proteomes" id="UP000596661">
    <property type="component" value="Unassembled WGS sequence"/>
</dbReference>
<accession>A0A803QRN3</accession>
<feature type="domain" description="Retrovirus-related Pol polyprotein from transposon TNT 1-94-like beta-barrel" evidence="1">
    <location>
        <begin position="124"/>
        <end position="199"/>
    </location>
</feature>
<dbReference type="InterPro" id="IPR054722">
    <property type="entry name" value="PolX-like_BBD"/>
</dbReference>
<dbReference type="AlphaFoldDB" id="A0A803QRN3"/>
<evidence type="ECO:0000259" key="1">
    <source>
        <dbReference type="Pfam" id="PF22936"/>
    </source>
</evidence>
<dbReference type="Pfam" id="PF22936">
    <property type="entry name" value="Pol_BBD"/>
    <property type="match status" value="1"/>
</dbReference>
<evidence type="ECO:0000313" key="2">
    <source>
        <dbReference type="EnsemblPlants" id="cds.evm.model.ctgX140.1"/>
    </source>
</evidence>
<dbReference type="Gramene" id="evm.model.ctgX140.1">
    <property type="protein sequence ID" value="cds.evm.model.ctgX140.1"/>
    <property type="gene ID" value="evm.TU.ctgX140.1"/>
</dbReference>
<reference evidence="2" key="1">
    <citation type="submission" date="2021-03" db="UniProtKB">
        <authorList>
            <consortium name="EnsemblPlants"/>
        </authorList>
    </citation>
    <scope>IDENTIFICATION</scope>
</reference>
<dbReference type="EnsemblPlants" id="evm.model.ctgX140.1">
    <property type="protein sequence ID" value="cds.evm.model.ctgX140.1"/>
    <property type="gene ID" value="evm.TU.ctgX140.1"/>
</dbReference>
<dbReference type="PANTHER" id="PTHR47481">
    <property type="match status" value="1"/>
</dbReference>
<protein>
    <recommendedName>
        <fullName evidence="1">Retrovirus-related Pol polyprotein from transposon TNT 1-94-like beta-barrel domain-containing protein</fullName>
    </recommendedName>
</protein>
<name>A0A803QRN3_CANSA</name>
<proteinExistence type="predicted"/>
<keyword evidence="3" id="KW-1185">Reference proteome</keyword>
<organism evidence="2 3">
    <name type="scientific">Cannabis sativa</name>
    <name type="common">Hemp</name>
    <name type="synonym">Marijuana</name>
    <dbReference type="NCBI Taxonomy" id="3483"/>
    <lineage>
        <taxon>Eukaryota</taxon>
        <taxon>Viridiplantae</taxon>
        <taxon>Streptophyta</taxon>
        <taxon>Embryophyta</taxon>
        <taxon>Tracheophyta</taxon>
        <taxon>Spermatophyta</taxon>
        <taxon>Magnoliopsida</taxon>
        <taxon>eudicotyledons</taxon>
        <taxon>Gunneridae</taxon>
        <taxon>Pentapetalae</taxon>
        <taxon>rosids</taxon>
        <taxon>fabids</taxon>
        <taxon>Rosales</taxon>
        <taxon>Cannabaceae</taxon>
        <taxon>Cannabis</taxon>
    </lineage>
</organism>